<evidence type="ECO:0000256" key="5">
    <source>
        <dbReference type="ARBA" id="ARBA00022555"/>
    </source>
</evidence>
<comment type="subcellular location">
    <subcellularLocation>
        <location evidence="1 15">Cytoplasm</location>
    </subcellularLocation>
</comment>
<dbReference type="GO" id="GO:0000049">
    <property type="term" value="F:tRNA binding"/>
    <property type="evidence" value="ECO:0007669"/>
    <property type="project" value="UniProtKB-UniRule"/>
</dbReference>
<dbReference type="Gene3D" id="2.40.50.140">
    <property type="entry name" value="Nucleic acid-binding proteins"/>
    <property type="match status" value="1"/>
</dbReference>
<dbReference type="InterPro" id="IPR033714">
    <property type="entry name" value="tRNA_bind_bactPheRS"/>
</dbReference>
<keyword evidence="7 15" id="KW-0479">Metal-binding</keyword>
<dbReference type="PANTHER" id="PTHR10947:SF0">
    <property type="entry name" value="PHENYLALANINE--TRNA LIGASE BETA SUBUNIT"/>
    <property type="match status" value="1"/>
</dbReference>
<evidence type="ECO:0000256" key="10">
    <source>
        <dbReference type="ARBA" id="ARBA00022842"/>
    </source>
</evidence>
<dbReference type="InterPro" id="IPR041616">
    <property type="entry name" value="PheRS_beta_core"/>
</dbReference>
<evidence type="ECO:0000256" key="16">
    <source>
        <dbReference type="PROSITE-ProRule" id="PRU00209"/>
    </source>
</evidence>
<dbReference type="InterPro" id="IPR045060">
    <property type="entry name" value="Phe-tRNA-ligase_IIc_bsu"/>
</dbReference>
<dbReference type="InterPro" id="IPR036690">
    <property type="entry name" value="Fdx_antiC-bd_sf"/>
</dbReference>
<proteinExistence type="inferred from homology"/>
<dbReference type="PROSITE" id="PS51483">
    <property type="entry name" value="B5"/>
    <property type="match status" value="1"/>
</dbReference>
<keyword evidence="9 15" id="KW-0067">ATP-binding</keyword>
<evidence type="ECO:0000256" key="7">
    <source>
        <dbReference type="ARBA" id="ARBA00022723"/>
    </source>
</evidence>
<evidence type="ECO:0000256" key="13">
    <source>
        <dbReference type="ARBA" id="ARBA00023146"/>
    </source>
</evidence>
<dbReference type="KEGG" id="lwd:JCM16777_0040"/>
<dbReference type="SUPFAM" id="SSF46955">
    <property type="entry name" value="Putative DNA-binding domain"/>
    <property type="match status" value="1"/>
</dbReference>
<evidence type="ECO:0000256" key="2">
    <source>
        <dbReference type="ARBA" id="ARBA00008653"/>
    </source>
</evidence>
<dbReference type="Pfam" id="PF03483">
    <property type="entry name" value="B3_4"/>
    <property type="match status" value="1"/>
</dbReference>
<evidence type="ECO:0000256" key="15">
    <source>
        <dbReference type="HAMAP-Rule" id="MF_00283"/>
    </source>
</evidence>
<dbReference type="Gene3D" id="3.30.70.380">
    <property type="entry name" value="Ferrodoxin-fold anticodon-binding domain"/>
    <property type="match status" value="1"/>
</dbReference>
<dbReference type="InterPro" id="IPR005121">
    <property type="entry name" value="Fdx_antiC-bd"/>
</dbReference>
<evidence type="ECO:0000256" key="9">
    <source>
        <dbReference type="ARBA" id="ARBA00022840"/>
    </source>
</evidence>
<protein>
    <recommendedName>
        <fullName evidence="15">Phenylalanine--tRNA ligase beta subunit</fullName>
        <ecNumber evidence="15">6.1.1.20</ecNumber>
    </recommendedName>
    <alternativeName>
        <fullName evidence="15">Phenylalanyl-tRNA synthetase beta subunit</fullName>
        <shortName evidence="15">PheRS</shortName>
    </alternativeName>
</protein>
<dbReference type="CDD" id="cd02796">
    <property type="entry name" value="tRNA_bind_bactPheRS"/>
    <property type="match status" value="1"/>
</dbReference>
<feature type="domain" description="FDX-ACB" evidence="18">
    <location>
        <begin position="712"/>
        <end position="804"/>
    </location>
</feature>
<feature type="binding site" evidence="15">
    <location>
        <position position="462"/>
    </location>
    <ligand>
        <name>Mg(2+)</name>
        <dbReference type="ChEBI" id="CHEBI:18420"/>
        <note>shared with alpha subunit</note>
    </ligand>
</feature>
<evidence type="ECO:0000256" key="6">
    <source>
        <dbReference type="ARBA" id="ARBA00022598"/>
    </source>
</evidence>
<dbReference type="GO" id="GO:0000287">
    <property type="term" value="F:magnesium ion binding"/>
    <property type="evidence" value="ECO:0007669"/>
    <property type="project" value="UniProtKB-UniRule"/>
</dbReference>
<dbReference type="InterPro" id="IPR045864">
    <property type="entry name" value="aa-tRNA-synth_II/BPL/LPL"/>
</dbReference>
<dbReference type="FunFam" id="3.30.70.380:FF:000001">
    <property type="entry name" value="Phenylalanine--tRNA ligase beta subunit"/>
    <property type="match status" value="1"/>
</dbReference>
<dbReference type="Gene3D" id="3.50.40.10">
    <property type="entry name" value="Phenylalanyl-trna Synthetase, Chain B, domain 3"/>
    <property type="match status" value="1"/>
</dbReference>
<dbReference type="SUPFAM" id="SSF55681">
    <property type="entry name" value="Class II aaRS and biotin synthetases"/>
    <property type="match status" value="1"/>
</dbReference>
<feature type="binding site" evidence="15">
    <location>
        <position position="471"/>
    </location>
    <ligand>
        <name>Mg(2+)</name>
        <dbReference type="ChEBI" id="CHEBI:18420"/>
        <note>shared with alpha subunit</note>
    </ligand>
</feature>
<dbReference type="InterPro" id="IPR002547">
    <property type="entry name" value="tRNA-bd_dom"/>
</dbReference>
<feature type="domain" description="B5" evidence="19">
    <location>
        <begin position="409"/>
        <end position="484"/>
    </location>
</feature>
<comment type="cofactor">
    <cofactor evidence="15">
        <name>Mg(2+)</name>
        <dbReference type="ChEBI" id="CHEBI:18420"/>
    </cofactor>
    <text evidence="15">Binds 2 magnesium ions per tetramer.</text>
</comment>
<keyword evidence="12 15" id="KW-0648">Protein biosynthesis</keyword>
<dbReference type="FunFam" id="3.50.40.10:FF:000001">
    <property type="entry name" value="Phenylalanine--tRNA ligase beta subunit"/>
    <property type="match status" value="1"/>
</dbReference>
<dbReference type="PANTHER" id="PTHR10947">
    <property type="entry name" value="PHENYLALANYL-TRNA SYNTHETASE BETA CHAIN AND LEUCINE-RICH REPEAT-CONTAINING PROTEIN 47"/>
    <property type="match status" value="1"/>
</dbReference>
<keyword evidence="11 16" id="KW-0694">RNA-binding</keyword>
<gene>
    <name evidence="15" type="primary">pheT</name>
    <name evidence="20" type="ORF">JCM16777_0040</name>
</gene>
<dbReference type="GO" id="GO:0009328">
    <property type="term" value="C:phenylalanine-tRNA ligase complex"/>
    <property type="evidence" value="ECO:0007669"/>
    <property type="project" value="TreeGrafter"/>
</dbReference>
<dbReference type="SMART" id="SM00873">
    <property type="entry name" value="B3_4"/>
    <property type="match status" value="1"/>
</dbReference>
<evidence type="ECO:0000259" key="19">
    <source>
        <dbReference type="PROSITE" id="PS51483"/>
    </source>
</evidence>
<dbReference type="Gene3D" id="3.30.56.10">
    <property type="match status" value="2"/>
</dbReference>
<reference evidence="20 21" key="1">
    <citation type="submission" date="2019-07" db="EMBL/GenBank/DDBJ databases">
        <title>Complete Genome Sequence of Leptotrichia wadei Strain JCM16777.</title>
        <authorList>
            <person name="Watanabe S."/>
            <person name="Cui L."/>
        </authorList>
    </citation>
    <scope>NUCLEOTIDE SEQUENCE [LARGE SCALE GENOMIC DNA]</scope>
    <source>
        <strain evidence="20 21">JCM16777</strain>
    </source>
</reference>
<feature type="binding site" evidence="15">
    <location>
        <position position="472"/>
    </location>
    <ligand>
        <name>Mg(2+)</name>
        <dbReference type="ChEBI" id="CHEBI:18420"/>
        <note>shared with alpha subunit</note>
    </ligand>
</feature>
<evidence type="ECO:0000313" key="21">
    <source>
        <dbReference type="Proteomes" id="UP000321943"/>
    </source>
</evidence>
<evidence type="ECO:0000256" key="11">
    <source>
        <dbReference type="ARBA" id="ARBA00022884"/>
    </source>
</evidence>
<dbReference type="AlphaFoldDB" id="A0A7U6QYD7"/>
<sequence length="805" mass="90992">MSYKNRMLISLNWLKQYIDLDGIEINEMENALTMIGQEVEKIEVLGENLENVVTAQIIEKEMHPDSDHLTICKVDNGKEILQIVCGAPNHKAGDKVALAQVGAKLAPDFVIKKGKIRGVESNGMLCSEEELNIGKDSDGIMILPEDTPVGVPMKEYLGINDTVFELEITPNRPDCLSHIGIARELGAYYNKEVKYPGFVINSESSEKTADNISVEIEDSNLAKRYVARIIKNVTVKESPKWLKERVESIGIRSINNIVDASNFIMMELNQPNHTFDLDKIEGGKIVVRAGHENEKLVTLDEQERKLNSDDIVISDGVKAVALGGVMGGQNSEITENTKNILLEVANFNSQNVRKTSRRLTLFSESSYRFERRVDEENAINVINRLANIIQEVAGGEILEGVVDNYPVPYKKKTATLNFERLNRFVGKNIPRETVIGILTRLEIEVVDNGETLTLTAPTYRDDLENEQDYFEEVIRMYGFDNIENILPKLDISEKPVIDTTKLSTQVKLIAANAGLKEVINYSFVPKDAMEKIKYTSVERENLIDLLRPITEDFVTLRPTLLYSLLKNAKENMNRNATNIRFFEVSRTFVKAEELAKEEVKLGIILAGENNKTLWNPKPVPYDFYDLKGIVEEIFTQLKFNNYMIKRSEQSQYHPGRSVDVFVGRELIGSFGEIHPDVLENFDLGKTSVLVGEFNIDLIQKYIGKKIKYQGIVKYPAVPRDFAFVMREDILVGDVLKTIQKVDKKIEKVELFDIYQGAGVLPGMKSVAISVILRDKNKTLEEKEIVDISNKIVAKVEKDYGAVLRK</sequence>
<dbReference type="InterPro" id="IPR005147">
    <property type="entry name" value="tRNA_synthase_B5-dom"/>
</dbReference>
<keyword evidence="6 15" id="KW-0436">Ligase</keyword>
<accession>A0A7U6QYD7</accession>
<dbReference type="Pfam" id="PF01588">
    <property type="entry name" value="tRNA_bind"/>
    <property type="match status" value="1"/>
</dbReference>
<dbReference type="SUPFAM" id="SSF56037">
    <property type="entry name" value="PheT/TilS domain"/>
    <property type="match status" value="1"/>
</dbReference>
<dbReference type="InterPro" id="IPR020825">
    <property type="entry name" value="Phe-tRNA_synthase-like_B3/B4"/>
</dbReference>
<keyword evidence="4 15" id="KW-0963">Cytoplasm</keyword>
<evidence type="ECO:0000313" key="20">
    <source>
        <dbReference type="EMBL" id="BBM41817.1"/>
    </source>
</evidence>
<keyword evidence="5 16" id="KW-0820">tRNA-binding</keyword>
<dbReference type="GO" id="GO:0005524">
    <property type="term" value="F:ATP binding"/>
    <property type="evidence" value="ECO:0007669"/>
    <property type="project" value="UniProtKB-UniRule"/>
</dbReference>
<evidence type="ECO:0000256" key="3">
    <source>
        <dbReference type="ARBA" id="ARBA00011209"/>
    </source>
</evidence>
<evidence type="ECO:0000256" key="8">
    <source>
        <dbReference type="ARBA" id="ARBA00022741"/>
    </source>
</evidence>
<name>A0A7U6QYD7_9FUSO</name>
<dbReference type="SUPFAM" id="SSF54991">
    <property type="entry name" value="Anticodon-binding domain of PheRS"/>
    <property type="match status" value="1"/>
</dbReference>
<dbReference type="EMBL" id="AP019829">
    <property type="protein sequence ID" value="BBM41817.1"/>
    <property type="molecule type" value="Genomic_DNA"/>
</dbReference>
<evidence type="ECO:0000256" key="14">
    <source>
        <dbReference type="ARBA" id="ARBA00049255"/>
    </source>
</evidence>
<keyword evidence="13 15" id="KW-0030">Aminoacyl-tRNA synthetase</keyword>
<keyword evidence="8 15" id="KW-0547">Nucleotide-binding</keyword>
<evidence type="ECO:0000256" key="1">
    <source>
        <dbReference type="ARBA" id="ARBA00004496"/>
    </source>
</evidence>
<dbReference type="PROSITE" id="PS51447">
    <property type="entry name" value="FDX_ACB"/>
    <property type="match status" value="1"/>
</dbReference>
<keyword evidence="10 15" id="KW-0460">Magnesium</keyword>
<comment type="catalytic activity">
    <reaction evidence="14 15">
        <text>tRNA(Phe) + L-phenylalanine + ATP = L-phenylalanyl-tRNA(Phe) + AMP + diphosphate + H(+)</text>
        <dbReference type="Rhea" id="RHEA:19413"/>
        <dbReference type="Rhea" id="RHEA-COMP:9668"/>
        <dbReference type="Rhea" id="RHEA-COMP:9699"/>
        <dbReference type="ChEBI" id="CHEBI:15378"/>
        <dbReference type="ChEBI" id="CHEBI:30616"/>
        <dbReference type="ChEBI" id="CHEBI:33019"/>
        <dbReference type="ChEBI" id="CHEBI:58095"/>
        <dbReference type="ChEBI" id="CHEBI:78442"/>
        <dbReference type="ChEBI" id="CHEBI:78531"/>
        <dbReference type="ChEBI" id="CHEBI:456215"/>
        <dbReference type="EC" id="6.1.1.20"/>
    </reaction>
</comment>
<dbReference type="SMART" id="SM00896">
    <property type="entry name" value="FDX-ACB"/>
    <property type="match status" value="1"/>
</dbReference>
<evidence type="ECO:0000256" key="4">
    <source>
        <dbReference type="ARBA" id="ARBA00022490"/>
    </source>
</evidence>
<dbReference type="PROSITE" id="PS50886">
    <property type="entry name" value="TRBD"/>
    <property type="match status" value="1"/>
</dbReference>
<dbReference type="InterPro" id="IPR009061">
    <property type="entry name" value="DNA-bd_dom_put_sf"/>
</dbReference>
<evidence type="ECO:0000259" key="18">
    <source>
        <dbReference type="PROSITE" id="PS51447"/>
    </source>
</evidence>
<dbReference type="CDD" id="cd00769">
    <property type="entry name" value="PheRS_beta_core"/>
    <property type="match status" value="1"/>
</dbReference>
<organism evidence="20 21">
    <name type="scientific">Leptotrichia wadei</name>
    <dbReference type="NCBI Taxonomy" id="157687"/>
    <lineage>
        <taxon>Bacteria</taxon>
        <taxon>Fusobacteriati</taxon>
        <taxon>Fusobacteriota</taxon>
        <taxon>Fusobacteriia</taxon>
        <taxon>Fusobacteriales</taxon>
        <taxon>Leptotrichiaceae</taxon>
        <taxon>Leptotrichia</taxon>
    </lineage>
</organism>
<dbReference type="Gene3D" id="3.30.930.10">
    <property type="entry name" value="Bira Bifunctional Protein, Domain 2"/>
    <property type="match status" value="1"/>
</dbReference>
<evidence type="ECO:0000259" key="17">
    <source>
        <dbReference type="PROSITE" id="PS50886"/>
    </source>
</evidence>
<dbReference type="SMART" id="SM00874">
    <property type="entry name" value="B5"/>
    <property type="match status" value="1"/>
</dbReference>
<comment type="subunit">
    <text evidence="3 15">Tetramer of two alpha and two beta subunits.</text>
</comment>
<dbReference type="SUPFAM" id="SSF50249">
    <property type="entry name" value="Nucleic acid-binding proteins"/>
    <property type="match status" value="1"/>
</dbReference>
<feature type="binding site" evidence="15">
    <location>
        <position position="468"/>
    </location>
    <ligand>
        <name>Mg(2+)</name>
        <dbReference type="ChEBI" id="CHEBI:18420"/>
        <note>shared with alpha subunit</note>
    </ligand>
</feature>
<feature type="domain" description="TRNA-binding" evidence="17">
    <location>
        <begin position="46"/>
        <end position="154"/>
    </location>
</feature>
<dbReference type="EC" id="6.1.1.20" evidence="15"/>
<dbReference type="NCBIfam" id="TIGR00472">
    <property type="entry name" value="pheT_bact"/>
    <property type="match status" value="1"/>
</dbReference>
<dbReference type="GO" id="GO:0006432">
    <property type="term" value="P:phenylalanyl-tRNA aminoacylation"/>
    <property type="evidence" value="ECO:0007669"/>
    <property type="project" value="UniProtKB-UniRule"/>
</dbReference>
<dbReference type="GO" id="GO:0004826">
    <property type="term" value="F:phenylalanine-tRNA ligase activity"/>
    <property type="evidence" value="ECO:0007669"/>
    <property type="project" value="UniProtKB-UniRule"/>
</dbReference>
<dbReference type="Pfam" id="PF17759">
    <property type="entry name" value="tRNA_synthFbeta"/>
    <property type="match status" value="1"/>
</dbReference>
<comment type="similarity">
    <text evidence="2 15">Belongs to the phenylalanyl-tRNA synthetase beta subunit family. Type 1 subfamily.</text>
</comment>
<dbReference type="FunFam" id="2.40.50.140:FF:000045">
    <property type="entry name" value="Phenylalanine--tRNA ligase beta subunit"/>
    <property type="match status" value="1"/>
</dbReference>
<dbReference type="NCBIfam" id="NF045760">
    <property type="entry name" value="YtpR"/>
    <property type="match status" value="1"/>
</dbReference>
<dbReference type="Pfam" id="PF03484">
    <property type="entry name" value="B5"/>
    <property type="match status" value="1"/>
</dbReference>
<dbReference type="InterPro" id="IPR004532">
    <property type="entry name" value="Phe-tRNA-ligase_IIc_bsu_bact"/>
</dbReference>
<dbReference type="Pfam" id="PF03147">
    <property type="entry name" value="FDX-ACB"/>
    <property type="match status" value="1"/>
</dbReference>
<dbReference type="HAMAP" id="MF_00283">
    <property type="entry name" value="Phe_tRNA_synth_beta1"/>
    <property type="match status" value="1"/>
</dbReference>
<dbReference type="Proteomes" id="UP000321943">
    <property type="component" value="Chromosome"/>
</dbReference>
<dbReference type="InterPro" id="IPR005146">
    <property type="entry name" value="B3/B4_tRNA-bd"/>
</dbReference>
<evidence type="ECO:0000256" key="12">
    <source>
        <dbReference type="ARBA" id="ARBA00022917"/>
    </source>
</evidence>
<dbReference type="InterPro" id="IPR012340">
    <property type="entry name" value="NA-bd_OB-fold"/>
</dbReference>